<dbReference type="CDD" id="cd22383">
    <property type="entry name" value="KH-I_Hqk_like"/>
    <property type="match status" value="1"/>
</dbReference>
<name>A0AAE2D2P9_SCHME</name>
<evidence type="ECO:0000259" key="4">
    <source>
        <dbReference type="SMART" id="SM00322"/>
    </source>
</evidence>
<organism evidence="5 6">
    <name type="scientific">Schistosoma mekongi</name>
    <name type="common">Parasitic worm</name>
    <dbReference type="NCBI Taxonomy" id="38744"/>
    <lineage>
        <taxon>Eukaryota</taxon>
        <taxon>Metazoa</taxon>
        <taxon>Spiralia</taxon>
        <taxon>Lophotrochozoa</taxon>
        <taxon>Platyhelminthes</taxon>
        <taxon>Trematoda</taxon>
        <taxon>Digenea</taxon>
        <taxon>Strigeidida</taxon>
        <taxon>Schistosomatoidea</taxon>
        <taxon>Schistosomatidae</taxon>
        <taxon>Schistosoma</taxon>
    </lineage>
</organism>
<dbReference type="InterPro" id="IPR055256">
    <property type="entry name" value="KH_1_KHDC4/BBP-like"/>
</dbReference>
<feature type="region of interest" description="Disordered" evidence="3">
    <location>
        <begin position="529"/>
        <end position="550"/>
    </location>
</feature>
<proteinExistence type="predicted"/>
<evidence type="ECO:0000313" key="5">
    <source>
        <dbReference type="EMBL" id="KAK4468939.1"/>
    </source>
</evidence>
<gene>
    <name evidence="5" type="ORF">MN116_007604</name>
</gene>
<dbReference type="PANTHER" id="PTHR11208:SF125">
    <property type="entry name" value="KH DOMAIN-CONTAINING RNA-BINDING PROTEIN QKI"/>
    <property type="match status" value="1"/>
</dbReference>
<keyword evidence="1" id="KW-0217">Developmental protein</keyword>
<dbReference type="Pfam" id="PF16544">
    <property type="entry name" value="STAR_dimer"/>
    <property type="match status" value="1"/>
</dbReference>
<dbReference type="Pfam" id="PF22675">
    <property type="entry name" value="KH-I_KHDC4-BBP"/>
    <property type="match status" value="1"/>
</dbReference>
<dbReference type="AlphaFoldDB" id="A0AAE2D2P9"/>
<dbReference type="GO" id="GO:0005634">
    <property type="term" value="C:nucleus"/>
    <property type="evidence" value="ECO:0007669"/>
    <property type="project" value="TreeGrafter"/>
</dbReference>
<dbReference type="Proteomes" id="UP001292079">
    <property type="component" value="Unassembled WGS sequence"/>
</dbReference>
<evidence type="ECO:0000256" key="3">
    <source>
        <dbReference type="SAM" id="MobiDB-lite"/>
    </source>
</evidence>
<dbReference type="GO" id="GO:0003729">
    <property type="term" value="F:mRNA binding"/>
    <property type="evidence" value="ECO:0007669"/>
    <property type="project" value="TreeGrafter"/>
</dbReference>
<evidence type="ECO:0000256" key="2">
    <source>
        <dbReference type="ARBA" id="ARBA00022884"/>
    </source>
</evidence>
<dbReference type="EMBL" id="JALJAT010000006">
    <property type="protein sequence ID" value="KAK4468939.1"/>
    <property type="molecule type" value="Genomic_DNA"/>
</dbReference>
<feature type="compositionally biased region" description="Low complexity" evidence="3">
    <location>
        <begin position="734"/>
        <end position="759"/>
    </location>
</feature>
<reference evidence="5" key="1">
    <citation type="submission" date="2022-04" db="EMBL/GenBank/DDBJ databases">
        <authorList>
            <person name="Xu L."/>
            <person name="Lv Z."/>
        </authorList>
    </citation>
    <scope>NUCLEOTIDE SEQUENCE</scope>
    <source>
        <strain evidence="5">LV_2022a</strain>
    </source>
</reference>
<accession>A0AAE2D2P9</accession>
<dbReference type="PANTHER" id="PTHR11208">
    <property type="entry name" value="RNA-BINDING PROTEIN RELATED"/>
    <property type="match status" value="1"/>
</dbReference>
<dbReference type="Gene3D" id="3.30.1370.10">
    <property type="entry name" value="K Homology domain, type 1"/>
    <property type="match status" value="1"/>
</dbReference>
<evidence type="ECO:0000256" key="1">
    <source>
        <dbReference type="ARBA" id="ARBA00022473"/>
    </source>
</evidence>
<dbReference type="GO" id="GO:0048024">
    <property type="term" value="P:regulation of mRNA splicing, via spliceosome"/>
    <property type="evidence" value="ECO:0007669"/>
    <property type="project" value="TreeGrafter"/>
</dbReference>
<dbReference type="InterPro" id="IPR032377">
    <property type="entry name" value="STAR_dimer"/>
</dbReference>
<comment type="caution">
    <text evidence="5">The sequence shown here is derived from an EMBL/GenBank/DDBJ whole genome shotgun (WGS) entry which is preliminary data.</text>
</comment>
<dbReference type="InterPro" id="IPR045071">
    <property type="entry name" value="BBP-like"/>
</dbReference>
<dbReference type="Gene3D" id="1.20.5.4010">
    <property type="match status" value="1"/>
</dbReference>
<keyword evidence="2" id="KW-0694">RNA-binding</keyword>
<dbReference type="InterPro" id="IPR004087">
    <property type="entry name" value="KH_dom"/>
</dbReference>
<dbReference type="SUPFAM" id="SSF54791">
    <property type="entry name" value="Eukaryotic type KH-domain (KH-domain type I)"/>
    <property type="match status" value="1"/>
</dbReference>
<keyword evidence="6" id="KW-1185">Reference proteome</keyword>
<reference evidence="5" key="2">
    <citation type="journal article" date="2023" name="Infect Dis Poverty">
        <title>Chromosome-scale genome of the human blood fluke Schistosoma mekongi and its implications for public health.</title>
        <authorList>
            <person name="Zhou M."/>
            <person name="Xu L."/>
            <person name="Xu D."/>
            <person name="Chen W."/>
            <person name="Khan J."/>
            <person name="Hu Y."/>
            <person name="Huang H."/>
            <person name="Wei H."/>
            <person name="Zhang Y."/>
            <person name="Chusongsang P."/>
            <person name="Tanasarnprasert K."/>
            <person name="Hu X."/>
            <person name="Limpanont Y."/>
            <person name="Lv Z."/>
        </authorList>
    </citation>
    <scope>NUCLEOTIDE SEQUENCE</scope>
    <source>
        <strain evidence="5">LV_2022a</strain>
    </source>
</reference>
<dbReference type="SMART" id="SM00322">
    <property type="entry name" value="KH"/>
    <property type="match status" value="1"/>
</dbReference>
<sequence length="776" mass="87370">MCAGRVPESKNTRNLLHYLRELLIDRMTISITPGLYIHVKNILEEEILRIRSELFSTFGICPITEKDLPDPDGPKVSLQAKIYMPTDSTNNYNFVGRILGPDGSTAQCLQQFLGVKIMIRGRGSIRDQTKEGKSIGQPNWEHLNDNLHVLITVEDYENRAKARLEKAAEYISLFLQESLKVSDTEDKVKLMQFMELSIRRKESRPINWPKNLILNMDFLRRTNTDFPKNIRLMNMVNNDSFTPGLFYPLTLQQDQQHFLPLTHPYNHGHFQQHIVDVPTSQSHDNVNGLSQYRYHPHSQHNAVFASSGTSDLNNTTMFLHNDTTTLRDFSGYFGSNGQQSTTTTPSLPFGPLAINYLSCTYSGLSSSNCPIHQSQVNHAITTTNMSYTNGPPYHIHEHCSPDNVVPHNFINSPPQSDYSTPLVIDLQQEQHGQRNQYLQLHGKQLPSNDLTAFSKERQFPTSKTFVDSSHVHCYHNKTSSGSVYDSYKRPQKYSSVHEGNVNSNNIHSNSFGALRKNNINAVKSRLPRRYSNSGHADHRQQQKLTSQSNTDESIVIGGHHAVVVRVNNLSGSTSDCCSNKHQHDDDEINSVHCDEYKRNNFEPKTNHFVSFPPPATTSTTFDNNNSSIQGSVIVTTTTTSARMGEMKIISQNKKGFCKKFQVITTTTITPTTDATKRSPSGLVIDEIEWPKLGTVAKSECIREAAHQTSAVNSKWSSVSNDFDGVDQLIKISLDSRNNNSNNNSDNDNNNDSFKSNLLNDNDEKDQDPPLLPISSS</sequence>
<feature type="region of interest" description="Disordered" evidence="3">
    <location>
        <begin position="734"/>
        <end position="776"/>
    </location>
</feature>
<feature type="domain" description="K Homology" evidence="4">
    <location>
        <begin position="76"/>
        <end position="176"/>
    </location>
</feature>
<dbReference type="InterPro" id="IPR036612">
    <property type="entry name" value="KH_dom_type_1_sf"/>
</dbReference>
<protein>
    <recommendedName>
        <fullName evidence="4">K Homology domain-containing protein</fullName>
    </recommendedName>
</protein>
<evidence type="ECO:0000313" key="6">
    <source>
        <dbReference type="Proteomes" id="UP001292079"/>
    </source>
</evidence>